<feature type="non-terminal residue" evidence="1">
    <location>
        <position position="1"/>
    </location>
</feature>
<protein>
    <submittedName>
        <fullName evidence="1">Uncharacterized protein</fullName>
    </submittedName>
</protein>
<dbReference type="EMBL" id="MIGC01002056">
    <property type="protein sequence ID" value="PHJ21741.1"/>
    <property type="molecule type" value="Genomic_DNA"/>
</dbReference>
<comment type="caution">
    <text evidence="1">The sequence shown here is derived from an EMBL/GenBank/DDBJ whole genome shotgun (WGS) entry which is preliminary data.</text>
</comment>
<dbReference type="AlphaFoldDB" id="A0A2C6KBL6"/>
<dbReference type="Proteomes" id="UP000221165">
    <property type="component" value="Unassembled WGS sequence"/>
</dbReference>
<dbReference type="GeneID" id="94427814"/>
<dbReference type="VEuPathDB" id="ToxoDB:CSUI_004412"/>
<evidence type="ECO:0000313" key="1">
    <source>
        <dbReference type="EMBL" id="PHJ21741.1"/>
    </source>
</evidence>
<gene>
    <name evidence="1" type="ORF">CSUI_004412</name>
</gene>
<evidence type="ECO:0000313" key="2">
    <source>
        <dbReference type="Proteomes" id="UP000221165"/>
    </source>
</evidence>
<sequence length="38" mass="4534">RHDDTSLPRLFFRYTNTIMSRSLSYAIVKLTLVLRDPH</sequence>
<name>A0A2C6KBL6_9APIC</name>
<organism evidence="1 2">
    <name type="scientific">Cystoisospora suis</name>
    <dbReference type="NCBI Taxonomy" id="483139"/>
    <lineage>
        <taxon>Eukaryota</taxon>
        <taxon>Sar</taxon>
        <taxon>Alveolata</taxon>
        <taxon>Apicomplexa</taxon>
        <taxon>Conoidasida</taxon>
        <taxon>Coccidia</taxon>
        <taxon>Eucoccidiorida</taxon>
        <taxon>Eimeriorina</taxon>
        <taxon>Sarcocystidae</taxon>
        <taxon>Cystoisospora</taxon>
    </lineage>
</organism>
<dbReference type="RefSeq" id="XP_067923421.1">
    <property type="nucleotide sequence ID" value="XM_068064603.1"/>
</dbReference>
<reference evidence="1 2" key="1">
    <citation type="journal article" date="2017" name="Int. J. Parasitol.">
        <title>The genome of the protozoan parasite Cystoisospora suis and a reverse vaccinology approach to identify vaccine candidates.</title>
        <authorList>
            <person name="Palmieri N."/>
            <person name="Shrestha A."/>
            <person name="Ruttkowski B."/>
            <person name="Beck T."/>
            <person name="Vogl C."/>
            <person name="Tomley F."/>
            <person name="Blake D.P."/>
            <person name="Joachim A."/>
        </authorList>
    </citation>
    <scope>NUCLEOTIDE SEQUENCE [LARGE SCALE GENOMIC DNA]</scope>
    <source>
        <strain evidence="1 2">Wien I</strain>
    </source>
</reference>
<keyword evidence="2" id="KW-1185">Reference proteome</keyword>
<proteinExistence type="predicted"/>
<accession>A0A2C6KBL6</accession>